<dbReference type="AlphaFoldDB" id="A0A9P5X057"/>
<dbReference type="InterPro" id="IPR000172">
    <property type="entry name" value="GMC_OxRdtase_N"/>
</dbReference>
<dbReference type="InterPro" id="IPR012132">
    <property type="entry name" value="GMC_OxRdtase"/>
</dbReference>
<gene>
    <name evidence="4" type="ORF">P691DRAFT_767670</name>
</gene>
<sequence>MYTRASASDWNDFKQPSWTAKDLPLMKHLETYQKPVNNDTHGYNGPIAISNGGSVTALAQDFLHTSDAVGIPFSDDLQDSNTSHTSEIWAKYINRHTGRCSGTATAYIHSVMDTQSNLYLCTNAHINHIIFKDNKAIGVAYIPMHNRMHGGKLVETIVKGRKCVVLSSGMLGMPQILERSGMGNKELLKKLDIKVVSDLLGVGEEYQDHYTMLLRRWCLVYHVSNESQTLDNFLWGVPKVQCELFQEWEVSPEKVHLSSNAINARFKICPTKEELKEMGPELNKFWDKYFKDKPDKPVMFGSIVSGAYVDHTLLPPRKYITMFQYLEYLASHGKIHIQLQSPYKELFFNSGFMNNKADFVPIRWSYKPSVDIDIKTVKELQPDGLSVGIYMGTWHQPGEQYDALKVHESIKYSAEDDMAINNWISGSCFHLLLSHVSVDE</sequence>
<dbReference type="SUPFAM" id="SSF51905">
    <property type="entry name" value="FAD/NAD(P)-binding domain"/>
    <property type="match status" value="1"/>
</dbReference>
<evidence type="ECO:0000259" key="3">
    <source>
        <dbReference type="Pfam" id="PF00732"/>
    </source>
</evidence>
<reference evidence="4" key="1">
    <citation type="submission" date="2020-11" db="EMBL/GenBank/DDBJ databases">
        <authorList>
            <consortium name="DOE Joint Genome Institute"/>
            <person name="Ahrendt S."/>
            <person name="Riley R."/>
            <person name="Andreopoulos W."/>
            <person name="Labutti K."/>
            <person name="Pangilinan J."/>
            <person name="Ruiz-Duenas F.J."/>
            <person name="Barrasa J.M."/>
            <person name="Sanchez-Garcia M."/>
            <person name="Camarero S."/>
            <person name="Miyauchi S."/>
            <person name="Serrano A."/>
            <person name="Linde D."/>
            <person name="Babiker R."/>
            <person name="Drula E."/>
            <person name="Ayuso-Fernandez I."/>
            <person name="Pacheco R."/>
            <person name="Padilla G."/>
            <person name="Ferreira P."/>
            <person name="Barriuso J."/>
            <person name="Kellner H."/>
            <person name="Castanera R."/>
            <person name="Alfaro M."/>
            <person name="Ramirez L."/>
            <person name="Pisabarro A.G."/>
            <person name="Kuo A."/>
            <person name="Tritt A."/>
            <person name="Lipzen A."/>
            <person name="He G."/>
            <person name="Yan M."/>
            <person name="Ng V."/>
            <person name="Cullen D."/>
            <person name="Martin F."/>
            <person name="Rosso M.-N."/>
            <person name="Henrissat B."/>
            <person name="Hibbett D."/>
            <person name="Martinez A.T."/>
            <person name="Grigoriev I.V."/>
        </authorList>
    </citation>
    <scope>NUCLEOTIDE SEQUENCE</scope>
    <source>
        <strain evidence="4">MF-IS2</strain>
    </source>
</reference>
<dbReference type="Gene3D" id="3.50.50.60">
    <property type="entry name" value="FAD/NAD(P)-binding domain"/>
    <property type="match status" value="1"/>
</dbReference>
<organism evidence="4 5">
    <name type="scientific">Macrolepiota fuliginosa MF-IS2</name>
    <dbReference type="NCBI Taxonomy" id="1400762"/>
    <lineage>
        <taxon>Eukaryota</taxon>
        <taxon>Fungi</taxon>
        <taxon>Dikarya</taxon>
        <taxon>Basidiomycota</taxon>
        <taxon>Agaricomycotina</taxon>
        <taxon>Agaricomycetes</taxon>
        <taxon>Agaricomycetidae</taxon>
        <taxon>Agaricales</taxon>
        <taxon>Agaricineae</taxon>
        <taxon>Agaricaceae</taxon>
        <taxon>Macrolepiota</taxon>
    </lineage>
</organism>
<dbReference type="EMBL" id="MU152475">
    <property type="protein sequence ID" value="KAF9440506.1"/>
    <property type="molecule type" value="Genomic_DNA"/>
</dbReference>
<dbReference type="GO" id="GO:0016614">
    <property type="term" value="F:oxidoreductase activity, acting on CH-OH group of donors"/>
    <property type="evidence" value="ECO:0007669"/>
    <property type="project" value="InterPro"/>
</dbReference>
<dbReference type="Gene3D" id="3.30.560.10">
    <property type="entry name" value="Glucose Oxidase, domain 3"/>
    <property type="match status" value="1"/>
</dbReference>
<evidence type="ECO:0000313" key="5">
    <source>
        <dbReference type="Proteomes" id="UP000807342"/>
    </source>
</evidence>
<dbReference type="SUPFAM" id="SSF54373">
    <property type="entry name" value="FAD-linked reductases, C-terminal domain"/>
    <property type="match status" value="1"/>
</dbReference>
<evidence type="ECO:0000256" key="2">
    <source>
        <dbReference type="ARBA" id="ARBA00011245"/>
    </source>
</evidence>
<feature type="domain" description="Glucose-methanol-choline oxidoreductase N-terminal" evidence="3">
    <location>
        <begin position="4"/>
        <end position="210"/>
    </location>
</feature>
<dbReference type="OrthoDB" id="269227at2759"/>
<dbReference type="PANTHER" id="PTHR11552:SF78">
    <property type="entry name" value="GLUCOSE-METHANOL-CHOLINE OXIDOREDUCTASE N-TERMINAL DOMAIN-CONTAINING PROTEIN"/>
    <property type="match status" value="1"/>
</dbReference>
<dbReference type="PANTHER" id="PTHR11552">
    <property type="entry name" value="GLUCOSE-METHANOL-CHOLINE GMC OXIDOREDUCTASE"/>
    <property type="match status" value="1"/>
</dbReference>
<comment type="caution">
    <text evidence="4">The sequence shown here is derived from an EMBL/GenBank/DDBJ whole genome shotgun (WGS) entry which is preliminary data.</text>
</comment>
<dbReference type="Proteomes" id="UP000807342">
    <property type="component" value="Unassembled WGS sequence"/>
</dbReference>
<evidence type="ECO:0000313" key="4">
    <source>
        <dbReference type="EMBL" id="KAF9440506.1"/>
    </source>
</evidence>
<comment type="similarity">
    <text evidence="1">Belongs to the GMC oxidoreductase family.</text>
</comment>
<dbReference type="PIRSF" id="PIRSF000137">
    <property type="entry name" value="Alcohol_oxidase"/>
    <property type="match status" value="1"/>
</dbReference>
<evidence type="ECO:0000256" key="1">
    <source>
        <dbReference type="ARBA" id="ARBA00010790"/>
    </source>
</evidence>
<comment type="subunit">
    <text evidence="2">Monomer.</text>
</comment>
<accession>A0A9P5X057</accession>
<proteinExistence type="inferred from homology"/>
<protein>
    <submittedName>
        <fullName evidence="4">GMC oxidoreductase</fullName>
    </submittedName>
</protein>
<name>A0A9P5X057_9AGAR</name>
<keyword evidence="5" id="KW-1185">Reference proteome</keyword>
<dbReference type="InterPro" id="IPR036188">
    <property type="entry name" value="FAD/NAD-bd_sf"/>
</dbReference>
<dbReference type="GO" id="GO:0050660">
    <property type="term" value="F:flavin adenine dinucleotide binding"/>
    <property type="evidence" value="ECO:0007669"/>
    <property type="project" value="InterPro"/>
</dbReference>
<dbReference type="Pfam" id="PF00732">
    <property type="entry name" value="GMC_oxred_N"/>
    <property type="match status" value="1"/>
</dbReference>